<evidence type="ECO:0000256" key="1">
    <source>
        <dbReference type="SAM" id="MobiDB-lite"/>
    </source>
</evidence>
<evidence type="ECO:0000313" key="3">
    <source>
        <dbReference type="Proteomes" id="UP000827892"/>
    </source>
</evidence>
<accession>A0AAE8ZP08</accession>
<proteinExistence type="predicted"/>
<name>A0AAE8ZP08_CAEBR</name>
<feature type="region of interest" description="Disordered" evidence="1">
    <location>
        <begin position="54"/>
        <end position="75"/>
    </location>
</feature>
<dbReference type="EMBL" id="CP090896">
    <property type="protein sequence ID" value="ULT83075.1"/>
    <property type="molecule type" value="Genomic_DNA"/>
</dbReference>
<dbReference type="AlphaFoldDB" id="A0AAE8ZP08"/>
<gene>
    <name evidence="2" type="ORF">L3Y34_012366</name>
</gene>
<evidence type="ECO:0000313" key="2">
    <source>
        <dbReference type="EMBL" id="ULT83075.1"/>
    </source>
</evidence>
<dbReference type="Proteomes" id="UP000827892">
    <property type="component" value="Chromosome X"/>
</dbReference>
<protein>
    <submittedName>
        <fullName evidence="2">Uncharacterized protein</fullName>
    </submittedName>
</protein>
<sequence>MFSSIGSQHRIFLVSCSWASWTVFLDDGRALKPEVAMTKTETRIAVLENMVREGGEVDRTSRKRGADSEVMQSRA</sequence>
<organism evidence="2 3">
    <name type="scientific">Caenorhabditis briggsae</name>
    <dbReference type="NCBI Taxonomy" id="6238"/>
    <lineage>
        <taxon>Eukaryota</taxon>
        <taxon>Metazoa</taxon>
        <taxon>Ecdysozoa</taxon>
        <taxon>Nematoda</taxon>
        <taxon>Chromadorea</taxon>
        <taxon>Rhabditida</taxon>
        <taxon>Rhabditina</taxon>
        <taxon>Rhabditomorpha</taxon>
        <taxon>Rhabditoidea</taxon>
        <taxon>Rhabditidae</taxon>
        <taxon>Peloderinae</taxon>
        <taxon>Caenorhabditis</taxon>
    </lineage>
</organism>
<reference evidence="2 3" key="1">
    <citation type="submission" date="2022-05" db="EMBL/GenBank/DDBJ databases">
        <title>Chromosome-level reference genomes for two strains of Caenorhabditis briggsae: an improved platform for comparative genomics.</title>
        <authorList>
            <person name="Stevens L."/>
            <person name="Andersen E.C."/>
        </authorList>
    </citation>
    <scope>NUCLEOTIDE SEQUENCE [LARGE SCALE GENOMIC DNA]</scope>
    <source>
        <strain evidence="2">QX1410_ONT</strain>
        <tissue evidence="2">Whole-organism</tissue>
    </source>
</reference>
<feature type="compositionally biased region" description="Basic and acidic residues" evidence="1">
    <location>
        <begin position="54"/>
        <end position="67"/>
    </location>
</feature>